<dbReference type="InterPro" id="IPR007410">
    <property type="entry name" value="LpqE-like"/>
</dbReference>
<dbReference type="InterPro" id="IPR058248">
    <property type="entry name" value="Lxx211020-like"/>
</dbReference>
<dbReference type="Gene3D" id="2.60.40.1890">
    <property type="entry name" value="PCu(A)C copper chaperone"/>
    <property type="match status" value="1"/>
</dbReference>
<dbReference type="KEGG" id="cis:CINS_1096"/>
<feature type="signal peptide" evidence="1">
    <location>
        <begin position="1"/>
        <end position="16"/>
    </location>
</feature>
<dbReference type="EMBL" id="CP007770">
    <property type="protein sequence ID" value="AJC88058.1"/>
    <property type="molecule type" value="Genomic_DNA"/>
</dbReference>
<organism evidence="2 3">
    <name type="scientific">Campylobacter insulaenigrae NCTC 12927</name>
    <dbReference type="NCBI Taxonomy" id="1031564"/>
    <lineage>
        <taxon>Bacteria</taxon>
        <taxon>Pseudomonadati</taxon>
        <taxon>Campylobacterota</taxon>
        <taxon>Epsilonproteobacteria</taxon>
        <taxon>Campylobacterales</taxon>
        <taxon>Campylobacteraceae</taxon>
        <taxon>Campylobacter</taxon>
    </lineage>
</organism>
<reference evidence="2 3" key="1">
    <citation type="journal article" date="2014" name="Genome Biol. Evol.">
        <title>Comparative Genomics of the Campylobacter lari Group.</title>
        <authorList>
            <person name="Miller W.G."/>
            <person name="Yee E."/>
            <person name="Chapman M.H."/>
            <person name="Smith T.P."/>
            <person name="Bono J.L."/>
            <person name="Huynh S."/>
            <person name="Parker C.T."/>
            <person name="Vandamme P."/>
            <person name="Luong K."/>
            <person name="Korlach J."/>
        </authorList>
    </citation>
    <scope>NUCLEOTIDE SEQUENCE [LARGE SCALE GENOMIC DNA]</scope>
    <source>
        <strain evidence="2 3">NCTC 12927</strain>
    </source>
</reference>
<dbReference type="PANTHER" id="PTHR36302">
    <property type="entry name" value="BLR7088 PROTEIN"/>
    <property type="match status" value="1"/>
</dbReference>
<gene>
    <name evidence="2" type="ORF">CINS_1096</name>
</gene>
<dbReference type="PANTHER" id="PTHR36302:SF1">
    <property type="entry name" value="COPPER CHAPERONE PCU(A)C"/>
    <property type="match status" value="1"/>
</dbReference>
<dbReference type="Pfam" id="PF04314">
    <property type="entry name" value="PCuAC"/>
    <property type="match status" value="1"/>
</dbReference>
<dbReference type="InterPro" id="IPR036182">
    <property type="entry name" value="PCuAC_sf"/>
</dbReference>
<protein>
    <submittedName>
        <fullName evidence="2">Copper-binding protein (DUF461 domain)</fullName>
    </submittedName>
</protein>
<dbReference type="RefSeq" id="WP_039650531.1">
    <property type="nucleotide sequence ID" value="NZ_CP007770.1"/>
</dbReference>
<name>A0A0A8H1Q0_9BACT</name>
<dbReference type="GeneID" id="74431884"/>
<sequence length="139" mass="15558">MKKILALCAFSSFIFANNIVVNDPYVRQTPPNVKSTAFFLELTNKSNNDIALIKAESSLSDTTEIHDHVMDNGKKMMMQIPQITIKANSSTTLKPGGKHIMVLNLNQNITEDTKADLTLYFDDNSTIVIKDIHSKNIMK</sequence>
<proteinExistence type="predicted"/>
<feature type="chain" id="PRO_5002037426" evidence="1">
    <location>
        <begin position="17"/>
        <end position="139"/>
    </location>
</feature>
<evidence type="ECO:0000313" key="3">
    <source>
        <dbReference type="Proteomes" id="UP000031163"/>
    </source>
</evidence>
<dbReference type="Proteomes" id="UP000031163">
    <property type="component" value="Chromosome"/>
</dbReference>
<dbReference type="HOGENOM" id="CLU_100939_1_2_7"/>
<dbReference type="STRING" id="1031564.CINS_1096"/>
<evidence type="ECO:0000313" key="2">
    <source>
        <dbReference type="EMBL" id="AJC88058.1"/>
    </source>
</evidence>
<accession>A0A0A8H1Q0</accession>
<evidence type="ECO:0000256" key="1">
    <source>
        <dbReference type="SAM" id="SignalP"/>
    </source>
</evidence>
<dbReference type="SUPFAM" id="SSF110087">
    <property type="entry name" value="DR1885-like metal-binding protein"/>
    <property type="match status" value="1"/>
</dbReference>
<dbReference type="AlphaFoldDB" id="A0A0A8H1Q0"/>
<keyword evidence="1" id="KW-0732">Signal</keyword>